<feature type="region of interest" description="Disordered" evidence="11">
    <location>
        <begin position="753"/>
        <end position="772"/>
    </location>
</feature>
<dbReference type="STRING" id="3088.A0A383WCE8"/>
<evidence type="ECO:0000256" key="7">
    <source>
        <dbReference type="ARBA" id="ARBA00023006"/>
    </source>
</evidence>
<dbReference type="PANTHER" id="PTHR13038:SF10">
    <property type="entry name" value="AUTOPHAGY-RELATED PROTEIN 9"/>
    <property type="match status" value="1"/>
</dbReference>
<feature type="region of interest" description="Disordered" evidence="11">
    <location>
        <begin position="641"/>
        <end position="731"/>
    </location>
</feature>
<evidence type="ECO:0000256" key="8">
    <source>
        <dbReference type="ARBA" id="ARBA00023055"/>
    </source>
</evidence>
<dbReference type="GO" id="GO:0006869">
    <property type="term" value="P:lipid transport"/>
    <property type="evidence" value="ECO:0007669"/>
    <property type="project" value="UniProtKB-KW"/>
</dbReference>
<feature type="transmembrane region" description="Helical" evidence="10">
    <location>
        <begin position="127"/>
        <end position="146"/>
    </location>
</feature>
<feature type="compositionally biased region" description="Low complexity" evidence="11">
    <location>
        <begin position="641"/>
        <end position="670"/>
    </location>
</feature>
<feature type="region of interest" description="Disordered" evidence="11">
    <location>
        <begin position="573"/>
        <end position="597"/>
    </location>
</feature>
<feature type="compositionally biased region" description="Low complexity" evidence="11">
    <location>
        <begin position="875"/>
        <end position="885"/>
    </location>
</feature>
<dbReference type="GO" id="GO:0034045">
    <property type="term" value="C:phagophore assembly site membrane"/>
    <property type="evidence" value="ECO:0007669"/>
    <property type="project" value="UniProtKB-SubCell"/>
</dbReference>
<evidence type="ECO:0000256" key="2">
    <source>
        <dbReference type="ARBA" id="ARBA00006185"/>
    </source>
</evidence>
<dbReference type="EMBL" id="FNXT01001228">
    <property type="protein sequence ID" value="SZX75298.1"/>
    <property type="molecule type" value="Genomic_DNA"/>
</dbReference>
<feature type="transmembrane region" description="Helical" evidence="10">
    <location>
        <begin position="71"/>
        <end position="96"/>
    </location>
</feature>
<dbReference type="Pfam" id="PF04109">
    <property type="entry name" value="ATG9"/>
    <property type="match status" value="1"/>
</dbReference>
<evidence type="ECO:0000256" key="5">
    <source>
        <dbReference type="ARBA" id="ARBA00022692"/>
    </source>
</evidence>
<keyword evidence="9 10" id="KW-0472">Membrane</keyword>
<feature type="compositionally biased region" description="Gly residues" evidence="11">
    <location>
        <begin position="720"/>
        <end position="731"/>
    </location>
</feature>
<comment type="caution">
    <text evidence="10">Lacks conserved residue(s) required for the propagation of feature annotation.</text>
</comment>
<dbReference type="GO" id="GO:0061709">
    <property type="term" value="P:reticulophagy"/>
    <property type="evidence" value="ECO:0007669"/>
    <property type="project" value="TreeGrafter"/>
</dbReference>
<comment type="subcellular location">
    <subcellularLocation>
        <location evidence="1 10">Preautophagosomal structure membrane</location>
        <topology evidence="1 10">Multi-pass membrane protein</topology>
    </subcellularLocation>
</comment>
<comment type="function">
    <text evidence="10">Phospholipid scramblase involved in autophagy. Cycles between the preautophagosomal structure/phagophore assembly site (PAS) and the cytoplasmic vesicle pool and supplies membrane for the growing autophagosome. Lipid scramblase activity plays a key role in preautophagosomal structure/phagophore assembly by distributing the phospholipids that arrive through ATG2 from the cytoplasmic to the luminal leaflet of the bilayer, thereby driving autophagosomal membrane expansion.</text>
</comment>
<evidence type="ECO:0000256" key="1">
    <source>
        <dbReference type="ARBA" id="ARBA00004511"/>
    </source>
</evidence>
<feature type="compositionally biased region" description="Low complexity" evidence="11">
    <location>
        <begin position="586"/>
        <end position="595"/>
    </location>
</feature>
<feature type="region of interest" description="Disordered" evidence="11">
    <location>
        <begin position="866"/>
        <end position="885"/>
    </location>
</feature>
<dbReference type="GO" id="GO:0005776">
    <property type="term" value="C:autophagosome"/>
    <property type="evidence" value="ECO:0007669"/>
    <property type="project" value="TreeGrafter"/>
</dbReference>
<dbReference type="GO" id="GO:0000422">
    <property type="term" value="P:autophagy of mitochondrion"/>
    <property type="evidence" value="ECO:0007669"/>
    <property type="project" value="TreeGrafter"/>
</dbReference>
<evidence type="ECO:0000313" key="12">
    <source>
        <dbReference type="EMBL" id="SZX75298.1"/>
    </source>
</evidence>
<gene>
    <name evidence="12" type="ORF">BQ4739_LOCUS15585</name>
</gene>
<organism evidence="12 13">
    <name type="scientific">Tetradesmus obliquus</name>
    <name type="common">Green alga</name>
    <name type="synonym">Acutodesmus obliquus</name>
    <dbReference type="NCBI Taxonomy" id="3088"/>
    <lineage>
        <taxon>Eukaryota</taxon>
        <taxon>Viridiplantae</taxon>
        <taxon>Chlorophyta</taxon>
        <taxon>core chlorophytes</taxon>
        <taxon>Chlorophyceae</taxon>
        <taxon>CS clade</taxon>
        <taxon>Sphaeropleales</taxon>
        <taxon>Scenedesmaceae</taxon>
        <taxon>Tetradesmus</taxon>
    </lineage>
</organism>
<feature type="region of interest" description="Disordered" evidence="11">
    <location>
        <begin position="788"/>
        <end position="812"/>
    </location>
</feature>
<dbReference type="GO" id="GO:0034727">
    <property type="term" value="P:piecemeal microautophagy of the nucleus"/>
    <property type="evidence" value="ECO:0007669"/>
    <property type="project" value="TreeGrafter"/>
</dbReference>
<evidence type="ECO:0000256" key="6">
    <source>
        <dbReference type="ARBA" id="ARBA00022989"/>
    </source>
</evidence>
<reference evidence="12 13" key="1">
    <citation type="submission" date="2016-10" db="EMBL/GenBank/DDBJ databases">
        <authorList>
            <person name="Cai Z."/>
        </authorList>
    </citation>
    <scope>NUCLEOTIDE SEQUENCE [LARGE SCALE GENOMIC DNA]</scope>
</reference>
<keyword evidence="5 10" id="KW-0812">Transmembrane</keyword>
<accession>A0A383WCE8</accession>
<keyword evidence="13" id="KW-1185">Reference proteome</keyword>
<keyword evidence="4 10" id="KW-0813">Transport</keyword>
<keyword evidence="6 10" id="KW-1133">Transmembrane helix</keyword>
<evidence type="ECO:0000256" key="4">
    <source>
        <dbReference type="ARBA" id="ARBA00022448"/>
    </source>
</evidence>
<evidence type="ECO:0000256" key="9">
    <source>
        <dbReference type="ARBA" id="ARBA00023136"/>
    </source>
</evidence>
<protein>
    <recommendedName>
        <fullName evidence="3 10">Autophagy-related protein 9</fullName>
    </recommendedName>
</protein>
<evidence type="ECO:0000313" key="13">
    <source>
        <dbReference type="Proteomes" id="UP000256970"/>
    </source>
</evidence>
<evidence type="ECO:0000256" key="11">
    <source>
        <dbReference type="SAM" id="MobiDB-lite"/>
    </source>
</evidence>
<sequence length="1061" mass="114959">MSNRKFEQELATGCQYEPLPSLPEAELGLPQPLLGGEGYEWAAIDNLDAFFTRVYRYWHDKGLTTILVGRLLNLTALAFTILFSGCLLLAVNWAALRSECLVPHDPHASCDILDVALHKQPWREHSGVLVALVALYLTLCGLYWLWSAVQLVVELRDVLEVKHFINNKLGISDRQIRSMTWSELLHRLVLVQRSSRLCAARDLDELDVVGRIMRKDNYLIGMLNAGVLGLYVRGCGPVLGRRFMLTKTLEWNLFACVLDPMFDEHFHIRQDFLADEAKLKRRLVAAAGLNLLLSPFLLLFLVIYFFMKHAEKFYHSPGSLGSRRWSSLAKWRLREFNELPHYVQHRLDASYEAAVNYVGQFPSPMVSQVAKFVSFVAGSWAALLLGLSLLDENLLEVPLGGRNVVWWLALTGILLTVSRSFINDTPVAFDPERAMAQLVLHTHHLPRHWRGRAHSAEVQQAVSSMFGFKLALFLEELASVLLTPFILAYSLPRCAGAILQFVADTTTRVEGVGDVCSLAVFDFGRHGNSKYGAPAHAPAKRLRSKQGKMEKSFLTFVATYPTWQPPAAGRQMLHNIGSVSGPPPQQQQQQHAAAAGFGGASGLFGPAAAAATGAGGAGFAGQGPGMGPVEVGEESVLWQQQGSDAAAAPYAAAAPGMQQQQQQPGAGSSSLWVGVPEQPLGLRHPNYQRQQTHQQQQQQRQPQMQQHQQHRQAGAAAANGGMGAGLGGLGSSPGEGLDAGLLAAAGEVHSGGVEVRNGGHRELRLEDEEEDDTQLRDLADHLFGPLSPDAQQQPGTVQMDNPQQQQQQHAGLAAVLSPRAAAAAGRPQPAVSSRAAAVRAGAARPQGVPPLNAAAVRPAAAALGSSSVLMHSRHQQQQQQQPYHHQLPPYAPAAASSWMLPPSRQQQQQHYQQQHYLPSMHGMHGSHMLQFFPSTMYPGGPSAAAALSQLQLPHTLQHHPGSCSLAMHALGASLLAQSAAGSDFLPANETDDLSWRVAASQSLLQSFYESQDLTVQHRQHNRVHARSVMLGHSSGAAAAAAAVAAMAAAAHSHGAVPAGEW</sequence>
<dbReference type="GO" id="GO:0034497">
    <property type="term" value="P:protein localization to phagophore assembly site"/>
    <property type="evidence" value="ECO:0007669"/>
    <property type="project" value="TreeGrafter"/>
</dbReference>
<dbReference type="InterPro" id="IPR007241">
    <property type="entry name" value="Autophagy-rel_prot_9"/>
</dbReference>
<dbReference type="PANTHER" id="PTHR13038">
    <property type="entry name" value="APG9 AUTOPHAGY 9"/>
    <property type="match status" value="1"/>
</dbReference>
<keyword evidence="8 10" id="KW-0445">Lipid transport</keyword>
<keyword evidence="7 10" id="KW-0072">Autophagy</keyword>
<name>A0A383WCE8_TETOB</name>
<comment type="similarity">
    <text evidence="2 10">Belongs to the ATG9 family.</text>
</comment>
<proteinExistence type="inferred from homology"/>
<feature type="transmembrane region" description="Helical" evidence="10">
    <location>
        <begin position="369"/>
        <end position="389"/>
    </location>
</feature>
<dbReference type="Proteomes" id="UP000256970">
    <property type="component" value="Unassembled WGS sequence"/>
</dbReference>
<feature type="compositionally biased region" description="Low complexity" evidence="11">
    <location>
        <begin position="688"/>
        <end position="719"/>
    </location>
</feature>
<evidence type="ECO:0000256" key="3">
    <source>
        <dbReference type="ARBA" id="ARBA00018074"/>
    </source>
</evidence>
<dbReference type="AlphaFoldDB" id="A0A383WCE8"/>
<feature type="compositionally biased region" description="Polar residues" evidence="11">
    <location>
        <begin position="789"/>
        <end position="802"/>
    </location>
</feature>
<feature type="transmembrane region" description="Helical" evidence="10">
    <location>
        <begin position="404"/>
        <end position="422"/>
    </location>
</feature>
<evidence type="ECO:0000256" key="10">
    <source>
        <dbReference type="RuleBase" id="RU364027"/>
    </source>
</evidence>
<feature type="transmembrane region" description="Helical" evidence="10">
    <location>
        <begin position="283"/>
        <end position="306"/>
    </location>
</feature>
<feature type="compositionally biased region" description="Low complexity" evidence="11">
    <location>
        <begin position="803"/>
        <end position="812"/>
    </location>
</feature>
<feature type="transmembrane region" description="Helical" evidence="10">
    <location>
        <begin position="470"/>
        <end position="491"/>
    </location>
</feature>
<feature type="transmembrane region" description="Helical" evidence="10">
    <location>
        <begin position="218"/>
        <end position="239"/>
    </location>
</feature>